<dbReference type="GO" id="GO:0016616">
    <property type="term" value="F:oxidoreductase activity, acting on the CH-OH group of donors, NAD or NADP as acceptor"/>
    <property type="evidence" value="ECO:0007669"/>
    <property type="project" value="InterPro"/>
</dbReference>
<evidence type="ECO:0000256" key="2">
    <source>
        <dbReference type="ARBA" id="ARBA00023002"/>
    </source>
</evidence>
<feature type="transmembrane region" description="Helical" evidence="3">
    <location>
        <begin position="73"/>
        <end position="91"/>
    </location>
</feature>
<accession>A0A8H5FYF7</accession>
<keyword evidence="2" id="KW-0560">Oxidoreductase</keyword>
<dbReference type="InterPro" id="IPR036291">
    <property type="entry name" value="NAD(P)-bd_dom_sf"/>
</dbReference>
<dbReference type="PANTHER" id="PTHR43245">
    <property type="entry name" value="BIFUNCTIONAL POLYMYXIN RESISTANCE PROTEIN ARNA"/>
    <property type="match status" value="1"/>
</dbReference>
<dbReference type="Proteomes" id="UP000559256">
    <property type="component" value="Unassembled WGS sequence"/>
</dbReference>
<name>A0A8H5FYF7_9AGAR</name>
<keyword evidence="3" id="KW-0812">Transmembrane</keyword>
<reference evidence="5 6" key="1">
    <citation type="journal article" date="2020" name="ISME J.">
        <title>Uncovering the hidden diversity of litter-decomposition mechanisms in mushroom-forming fungi.</title>
        <authorList>
            <person name="Floudas D."/>
            <person name="Bentzer J."/>
            <person name="Ahren D."/>
            <person name="Johansson T."/>
            <person name="Persson P."/>
            <person name="Tunlid A."/>
        </authorList>
    </citation>
    <scope>NUCLEOTIDE SEQUENCE [LARGE SCALE GENOMIC DNA]</scope>
    <source>
        <strain evidence="5 6">CBS 291.85</strain>
    </source>
</reference>
<dbReference type="Gene3D" id="3.40.50.720">
    <property type="entry name" value="NAD(P)-binding Rossmann-like Domain"/>
    <property type="match status" value="1"/>
</dbReference>
<dbReference type="Pfam" id="PF01073">
    <property type="entry name" value="3Beta_HSD"/>
    <property type="match status" value="1"/>
</dbReference>
<dbReference type="InterPro" id="IPR002225">
    <property type="entry name" value="3Beta_OHSteriod_DH/Estase"/>
</dbReference>
<sequence>MGWFIPLLLVLLVLLGLYIWSNDRALRSIPKRALEVSPTRLTPEDVLVTAKRLSSSRPMSVDDQIPPKTGRRYIVIGGAGFLGGWIVIQLLKRGENPKNIRVLDIRPPSRMDLKEGKAKDVDFMKVDISDAQAVQKAFDAPWPSDASSISPVTVFHTAANIRFYERAIHFVPRSARVNISGTQNILNSARSIGVSTLVYTSSGSIGIFSSRYLLWPWQREPEHFVHFINDEDSRLPKCHADFFSNYAYTKMQAETLVRKADRSSSGNGVLRTGCIRPGNGIFGPGGDMLCGAYLVRQTNPTWIGNIVSHYVYVENGALAHLLYERRLIDLEAPTSGTDGSKCPDIGGQAFTIADPGPPPTNGDVYTILATLTDGETHFPSLSPTFMLLLAYLIEAYYITREFILSFIPKIGTLIPPINGDLVNLQPSLWNLVMTHLIFDDSRARLPPEKGGLGYRGAWTTEEGLHKTVQEHYARADPSHRSGSAGVSFGFGLVRAQRGVGKVGDKVKRRTGVNPIEVLGSEAANGSPRK</sequence>
<evidence type="ECO:0000259" key="4">
    <source>
        <dbReference type="Pfam" id="PF01073"/>
    </source>
</evidence>
<organism evidence="5 6">
    <name type="scientific">Tetrapyrgos nigripes</name>
    <dbReference type="NCBI Taxonomy" id="182062"/>
    <lineage>
        <taxon>Eukaryota</taxon>
        <taxon>Fungi</taxon>
        <taxon>Dikarya</taxon>
        <taxon>Basidiomycota</taxon>
        <taxon>Agaricomycotina</taxon>
        <taxon>Agaricomycetes</taxon>
        <taxon>Agaricomycetidae</taxon>
        <taxon>Agaricales</taxon>
        <taxon>Marasmiineae</taxon>
        <taxon>Marasmiaceae</taxon>
        <taxon>Tetrapyrgos</taxon>
    </lineage>
</organism>
<dbReference type="InterPro" id="IPR050177">
    <property type="entry name" value="Lipid_A_modif_metabolic_enz"/>
</dbReference>
<dbReference type="GO" id="GO:0006694">
    <property type="term" value="P:steroid biosynthetic process"/>
    <property type="evidence" value="ECO:0007669"/>
    <property type="project" value="InterPro"/>
</dbReference>
<dbReference type="OrthoDB" id="10058185at2759"/>
<evidence type="ECO:0000256" key="1">
    <source>
        <dbReference type="ARBA" id="ARBA00009219"/>
    </source>
</evidence>
<dbReference type="EMBL" id="JAACJM010000061">
    <property type="protein sequence ID" value="KAF5353801.1"/>
    <property type="molecule type" value="Genomic_DNA"/>
</dbReference>
<keyword evidence="6" id="KW-1185">Reference proteome</keyword>
<evidence type="ECO:0000313" key="5">
    <source>
        <dbReference type="EMBL" id="KAF5353801.1"/>
    </source>
</evidence>
<dbReference type="SUPFAM" id="SSF51735">
    <property type="entry name" value="NAD(P)-binding Rossmann-fold domains"/>
    <property type="match status" value="1"/>
</dbReference>
<proteinExistence type="inferred from homology"/>
<gene>
    <name evidence="5" type="ORF">D9758_010583</name>
</gene>
<feature type="domain" description="3-beta hydroxysteroid dehydrogenase/isomerase" evidence="4">
    <location>
        <begin position="74"/>
        <end position="357"/>
    </location>
</feature>
<comment type="caution">
    <text evidence="5">The sequence shown here is derived from an EMBL/GenBank/DDBJ whole genome shotgun (WGS) entry which is preliminary data.</text>
</comment>
<protein>
    <recommendedName>
        <fullName evidence="4">3-beta hydroxysteroid dehydrogenase/isomerase domain-containing protein</fullName>
    </recommendedName>
</protein>
<evidence type="ECO:0000256" key="3">
    <source>
        <dbReference type="SAM" id="Phobius"/>
    </source>
</evidence>
<dbReference type="AlphaFoldDB" id="A0A8H5FYF7"/>
<keyword evidence="3" id="KW-1133">Transmembrane helix</keyword>
<evidence type="ECO:0000313" key="6">
    <source>
        <dbReference type="Proteomes" id="UP000559256"/>
    </source>
</evidence>
<keyword evidence="3" id="KW-0472">Membrane</keyword>
<comment type="similarity">
    <text evidence="1">Belongs to the 3-beta-HSD family.</text>
</comment>
<dbReference type="PANTHER" id="PTHR43245:SF51">
    <property type="entry name" value="SHORT CHAIN DEHYDROGENASE_REDUCTASE FAMILY 42E, MEMBER 2"/>
    <property type="match status" value="1"/>
</dbReference>